<sequence>MEPLLIPLLILAAVVVIVLFTARRFRGAERQAPAAQQDPRELAREASRKLTAEQHRALYSLIAQEQLIGAIKIYREATGVGLRAAKDTVLAMVKYPQPYQAPRPAAPVPEPTDDKRPEVFGYRYRAIASRGETTLEVSSNMLNDQIYGHIRDLAQAGEKEEAARLLVRHSTVSLDEARDFIALL</sequence>
<keyword evidence="1" id="KW-1133">Transmembrane helix</keyword>
<reference evidence="2 3" key="1">
    <citation type="submission" date="2023-08" db="EMBL/GenBank/DDBJ databases">
        <title>Arthrobacter horti sp. nov., isolated from forest soil.</title>
        <authorList>
            <person name="Park M."/>
        </authorList>
    </citation>
    <scope>NUCLEOTIDE SEQUENCE [LARGE SCALE GENOMIC DNA]</scope>
    <source>
        <strain evidence="2 3">YJM1</strain>
    </source>
</reference>
<evidence type="ECO:0000313" key="2">
    <source>
        <dbReference type="EMBL" id="MDP5226835.1"/>
    </source>
</evidence>
<proteinExistence type="predicted"/>
<organism evidence="2 3">
    <name type="scientific">Arthrobacter horti</name>
    <dbReference type="NCBI Taxonomy" id="3068273"/>
    <lineage>
        <taxon>Bacteria</taxon>
        <taxon>Bacillati</taxon>
        <taxon>Actinomycetota</taxon>
        <taxon>Actinomycetes</taxon>
        <taxon>Micrococcales</taxon>
        <taxon>Micrococcaceae</taxon>
        <taxon>Arthrobacter</taxon>
    </lineage>
</organism>
<name>A0ABT9INY9_9MICC</name>
<evidence type="ECO:0008006" key="4">
    <source>
        <dbReference type="Google" id="ProtNLM"/>
    </source>
</evidence>
<keyword evidence="1" id="KW-0812">Transmembrane</keyword>
<feature type="transmembrane region" description="Helical" evidence="1">
    <location>
        <begin position="6"/>
        <end position="22"/>
    </location>
</feature>
<gene>
    <name evidence="2" type="ORF">Q9R02_06690</name>
</gene>
<dbReference type="Proteomes" id="UP001232725">
    <property type="component" value="Unassembled WGS sequence"/>
</dbReference>
<evidence type="ECO:0000313" key="3">
    <source>
        <dbReference type="Proteomes" id="UP001232725"/>
    </source>
</evidence>
<comment type="caution">
    <text evidence="2">The sequence shown here is derived from an EMBL/GenBank/DDBJ whole genome shotgun (WGS) entry which is preliminary data.</text>
</comment>
<dbReference type="RefSeq" id="WP_305995888.1">
    <property type="nucleotide sequence ID" value="NZ_JAVALS010000003.1"/>
</dbReference>
<keyword evidence="1" id="KW-0472">Membrane</keyword>
<accession>A0ABT9INY9</accession>
<dbReference type="InterPro" id="IPR014719">
    <property type="entry name" value="Ribosomal_bL12_C/ClpS-like"/>
</dbReference>
<dbReference type="Gene3D" id="3.30.1390.10">
    <property type="match status" value="1"/>
</dbReference>
<evidence type="ECO:0000256" key="1">
    <source>
        <dbReference type="SAM" id="Phobius"/>
    </source>
</evidence>
<protein>
    <recommendedName>
        <fullName evidence="4">Ribosomal protein L7/L12 C-terminal domain-containing protein</fullName>
    </recommendedName>
</protein>
<dbReference type="EMBL" id="JAVALS010000003">
    <property type="protein sequence ID" value="MDP5226835.1"/>
    <property type="molecule type" value="Genomic_DNA"/>
</dbReference>
<keyword evidence="3" id="KW-1185">Reference proteome</keyword>